<evidence type="ECO:0000256" key="9">
    <source>
        <dbReference type="PROSITE-ProRule" id="PRU00322"/>
    </source>
</evidence>
<name>A0A6V3IWN0_9EUKA</name>
<evidence type="ECO:0000256" key="5">
    <source>
        <dbReference type="ARBA" id="ARBA00022833"/>
    </source>
</evidence>
<evidence type="ECO:0000256" key="8">
    <source>
        <dbReference type="PROSITE-ProRule" id="PRU00176"/>
    </source>
</evidence>
<comment type="subcellular location">
    <subcellularLocation>
        <location evidence="1">Nucleus</location>
    </subcellularLocation>
</comment>
<keyword evidence="7" id="KW-0539">Nucleus</keyword>
<evidence type="ECO:0000256" key="2">
    <source>
        <dbReference type="ARBA" id="ARBA00022723"/>
    </source>
</evidence>
<sequence length="735" mass="81143">MPRSRSPRSRRRRSDSSDSSDSDYRRRRRRDRSRDRRRRDSRSRSRDRRYSRSNSRSRERERSRGDRNDRRNSRLGEPTKSVMLRGLPATLSEAELAATVASYRPVGVRLITDRGFGFIEFTTIPEAERFVKENLDTLSIQGRYIHIDYSHGAKRDDGRSGGTGTRLDWLCGHCGAHNFARRAMCFQCTLPKDELATVLRDSYYQPDGKEEPNPVLVVLGLGPETGEESIRYVFQAFAPIVDVRVMRDKTSGGGSRGFAFVQFSNTEDARLALNRSKGIMIDGRSVRVSFSRDQGKAAKAAWQDPKMWERPANLSESFKFDKKSGQYFDKQSGFYYDPASCLYYHGTTGVHYRWDAVSNQYLQVDERGVAISTDAVPQSNATPSQAAKDGSKGGETSGKLKQASDGEAKKSTKKDGKKRKKKGLGSIAFSFKKGPAKQKPVTAKVQPEQPPEKDVAEMAAAAARAAAAASAALAALKPAPAPSAATNSAPPWANLSGAAPGTLKPPVESLPDDLQAQRGHFQLGKKICALCKRKFPSMDKLFQHARKSALHKKNLELVEIKRVADAERVARSKPPPRRTERPREDRRRNKKRQEASSGSSAFEDMVSKAASVKKPIDDSNKGSKMLKAMGWKKGQGLGKDSSGITAPVNAEIHVRGAGLGSAPTGRHAILPGDNYQNAGIKKARARFERAAPGFSSGRKNQKKPTSAASAYLAAMNEYQSTMCTEKDEYARAMLK</sequence>
<evidence type="ECO:0000313" key="15">
    <source>
        <dbReference type="EMBL" id="CAE0646273.1"/>
    </source>
</evidence>
<dbReference type="InterPro" id="IPR041591">
    <property type="entry name" value="OCRE"/>
</dbReference>
<keyword evidence="5" id="KW-0862">Zinc</keyword>
<keyword evidence="2" id="KW-0479">Metal-binding</keyword>
<dbReference type="PROSITE" id="PS50102">
    <property type="entry name" value="RRM"/>
    <property type="match status" value="2"/>
</dbReference>
<evidence type="ECO:0000256" key="6">
    <source>
        <dbReference type="ARBA" id="ARBA00022884"/>
    </source>
</evidence>
<dbReference type="CDD" id="cd12313">
    <property type="entry name" value="RRM1_RRM2_RBM5_like"/>
    <property type="match status" value="1"/>
</dbReference>
<evidence type="ECO:0000259" key="11">
    <source>
        <dbReference type="PROSITE" id="PS50102"/>
    </source>
</evidence>
<dbReference type="InterPro" id="IPR012677">
    <property type="entry name" value="Nucleotide-bd_a/b_plait_sf"/>
</dbReference>
<dbReference type="SUPFAM" id="SSF90209">
    <property type="entry name" value="Ran binding protein zinc finger-like"/>
    <property type="match status" value="1"/>
</dbReference>
<proteinExistence type="predicted"/>
<accession>A0A6V3IWN0</accession>
<dbReference type="GO" id="GO:0003723">
    <property type="term" value="F:RNA binding"/>
    <property type="evidence" value="ECO:0007669"/>
    <property type="project" value="UniProtKB-UniRule"/>
</dbReference>
<feature type="region of interest" description="Disordered" evidence="10">
    <location>
        <begin position="480"/>
        <end position="512"/>
    </location>
</feature>
<dbReference type="EMBL" id="HBIV01002554">
    <property type="protein sequence ID" value="CAE0646270.1"/>
    <property type="molecule type" value="Transcribed_RNA"/>
</dbReference>
<feature type="region of interest" description="Disordered" evidence="10">
    <location>
        <begin position="1"/>
        <end position="84"/>
    </location>
</feature>
<protein>
    <recommendedName>
        <fullName evidence="16">RNA-binding protein 5</fullName>
    </recommendedName>
</protein>
<evidence type="ECO:0008006" key="16">
    <source>
        <dbReference type="Google" id="ProtNLM"/>
    </source>
</evidence>
<evidence type="ECO:0000259" key="13">
    <source>
        <dbReference type="PROSITE" id="PS50199"/>
    </source>
</evidence>
<dbReference type="AlphaFoldDB" id="A0A6V3IWN0"/>
<evidence type="ECO:0000256" key="4">
    <source>
        <dbReference type="ARBA" id="ARBA00022771"/>
    </source>
</evidence>
<feature type="compositionally biased region" description="Basic and acidic residues" evidence="10">
    <location>
        <begin position="577"/>
        <end position="587"/>
    </location>
</feature>
<dbReference type="SMART" id="SM00360">
    <property type="entry name" value="RRM"/>
    <property type="match status" value="2"/>
</dbReference>
<dbReference type="InterPro" id="IPR035979">
    <property type="entry name" value="RBD_domain_sf"/>
</dbReference>
<dbReference type="PANTHER" id="PTHR13948:SF3">
    <property type="entry name" value="FI21118P1"/>
    <property type="match status" value="1"/>
</dbReference>
<keyword evidence="3" id="KW-0677">Repeat</keyword>
<dbReference type="SMART" id="SM00547">
    <property type="entry name" value="ZnF_RBZ"/>
    <property type="match status" value="1"/>
</dbReference>
<dbReference type="Gene3D" id="3.30.70.330">
    <property type="match status" value="2"/>
</dbReference>
<dbReference type="GO" id="GO:0008270">
    <property type="term" value="F:zinc ion binding"/>
    <property type="evidence" value="ECO:0007669"/>
    <property type="project" value="UniProtKB-KW"/>
</dbReference>
<organism evidence="15">
    <name type="scientific">Lotharella globosa</name>
    <dbReference type="NCBI Taxonomy" id="91324"/>
    <lineage>
        <taxon>Eukaryota</taxon>
        <taxon>Sar</taxon>
        <taxon>Rhizaria</taxon>
        <taxon>Cercozoa</taxon>
        <taxon>Chlorarachniophyceae</taxon>
        <taxon>Lotharella</taxon>
    </lineage>
</organism>
<reference evidence="15" key="1">
    <citation type="submission" date="2021-01" db="EMBL/GenBank/DDBJ databases">
        <authorList>
            <person name="Corre E."/>
            <person name="Pelletier E."/>
            <person name="Niang G."/>
            <person name="Scheremetjew M."/>
            <person name="Finn R."/>
            <person name="Kale V."/>
            <person name="Holt S."/>
            <person name="Cochrane G."/>
            <person name="Meng A."/>
            <person name="Brown T."/>
            <person name="Cohen L."/>
        </authorList>
    </citation>
    <scope>NUCLEOTIDE SEQUENCE</scope>
    <source>
        <strain evidence="15">CCCM811</strain>
    </source>
</reference>
<dbReference type="InterPro" id="IPR000504">
    <property type="entry name" value="RRM_dom"/>
</dbReference>
<feature type="domain" description="G-patch" evidence="12">
    <location>
        <begin position="618"/>
        <end position="664"/>
    </location>
</feature>
<dbReference type="InterPro" id="IPR001876">
    <property type="entry name" value="Znf_RanBP2"/>
</dbReference>
<feature type="region of interest" description="Disordered" evidence="10">
    <location>
        <begin position="567"/>
        <end position="604"/>
    </location>
</feature>
<gene>
    <name evidence="14" type="ORF">LGLO00237_LOCUS1743</name>
    <name evidence="15" type="ORF">LGLO00237_LOCUS1745</name>
</gene>
<keyword evidence="4 9" id="KW-0863">Zinc-finger</keyword>
<dbReference type="Pfam" id="PF00076">
    <property type="entry name" value="RRM_1"/>
    <property type="match status" value="2"/>
</dbReference>
<dbReference type="GO" id="GO:0005634">
    <property type="term" value="C:nucleus"/>
    <property type="evidence" value="ECO:0007669"/>
    <property type="project" value="UniProtKB-SubCell"/>
</dbReference>
<evidence type="ECO:0000256" key="1">
    <source>
        <dbReference type="ARBA" id="ARBA00004123"/>
    </source>
</evidence>
<dbReference type="PROSITE" id="PS50199">
    <property type="entry name" value="ZF_RANBP2_2"/>
    <property type="match status" value="1"/>
</dbReference>
<dbReference type="PROSITE" id="PS01358">
    <property type="entry name" value="ZF_RANBP2_1"/>
    <property type="match status" value="1"/>
</dbReference>
<dbReference type="PANTHER" id="PTHR13948">
    <property type="entry name" value="RNA-BINDING PROTEIN"/>
    <property type="match status" value="1"/>
</dbReference>
<dbReference type="InterPro" id="IPR000467">
    <property type="entry name" value="G_patch_dom"/>
</dbReference>
<dbReference type="GO" id="GO:0000398">
    <property type="term" value="P:mRNA splicing, via spliceosome"/>
    <property type="evidence" value="ECO:0007669"/>
    <property type="project" value="TreeGrafter"/>
</dbReference>
<evidence type="ECO:0000313" key="14">
    <source>
        <dbReference type="EMBL" id="CAE0646270.1"/>
    </source>
</evidence>
<dbReference type="Gene3D" id="4.10.1060.10">
    <property type="entry name" value="Zinc finger, RanBP2-type"/>
    <property type="match status" value="1"/>
</dbReference>
<dbReference type="SUPFAM" id="SSF54928">
    <property type="entry name" value="RNA-binding domain, RBD"/>
    <property type="match status" value="2"/>
</dbReference>
<dbReference type="Pfam" id="PF17780">
    <property type="entry name" value="OCRE"/>
    <property type="match status" value="1"/>
</dbReference>
<feature type="domain" description="RRM" evidence="11">
    <location>
        <begin position="214"/>
        <end position="293"/>
    </location>
</feature>
<feature type="compositionally biased region" description="Basic and acidic residues" evidence="10">
    <location>
        <begin position="402"/>
        <end position="414"/>
    </location>
</feature>
<feature type="region of interest" description="Disordered" evidence="10">
    <location>
        <begin position="373"/>
        <end position="429"/>
    </location>
</feature>
<feature type="compositionally biased region" description="Polar residues" evidence="10">
    <location>
        <begin position="375"/>
        <end position="385"/>
    </location>
</feature>
<evidence type="ECO:0000256" key="3">
    <source>
        <dbReference type="ARBA" id="ARBA00022737"/>
    </source>
</evidence>
<feature type="compositionally biased region" description="Basic residues" evidence="10">
    <location>
        <begin position="25"/>
        <end position="41"/>
    </location>
</feature>
<evidence type="ECO:0000256" key="7">
    <source>
        <dbReference type="ARBA" id="ARBA00023242"/>
    </source>
</evidence>
<feature type="compositionally biased region" description="Basic and acidic residues" evidence="10">
    <location>
        <begin position="42"/>
        <end position="74"/>
    </location>
</feature>
<dbReference type="InterPro" id="IPR036443">
    <property type="entry name" value="Znf_RanBP2_sf"/>
</dbReference>
<dbReference type="Pfam" id="PF01585">
    <property type="entry name" value="G-patch"/>
    <property type="match status" value="1"/>
</dbReference>
<evidence type="ECO:0000259" key="12">
    <source>
        <dbReference type="PROSITE" id="PS50174"/>
    </source>
</evidence>
<feature type="domain" description="RRM" evidence="11">
    <location>
        <begin position="80"/>
        <end position="152"/>
    </location>
</feature>
<feature type="domain" description="RanBP2-type" evidence="13">
    <location>
        <begin position="159"/>
        <end position="194"/>
    </location>
</feature>
<dbReference type="EMBL" id="HBIV01002556">
    <property type="protein sequence ID" value="CAE0646273.1"/>
    <property type="molecule type" value="Transcribed_RNA"/>
</dbReference>
<dbReference type="SMART" id="SM00443">
    <property type="entry name" value="G_patch"/>
    <property type="match status" value="1"/>
</dbReference>
<dbReference type="PROSITE" id="PS50174">
    <property type="entry name" value="G_PATCH"/>
    <property type="match status" value="1"/>
</dbReference>
<keyword evidence="6 8" id="KW-0694">RNA-binding</keyword>
<evidence type="ECO:0000256" key="10">
    <source>
        <dbReference type="SAM" id="MobiDB-lite"/>
    </source>
</evidence>
<feature type="compositionally biased region" description="Basic residues" evidence="10">
    <location>
        <begin position="1"/>
        <end position="13"/>
    </location>
</feature>
<feature type="compositionally biased region" description="Low complexity" evidence="10">
    <location>
        <begin position="480"/>
        <end position="494"/>
    </location>
</feature>